<evidence type="ECO:0000313" key="2">
    <source>
        <dbReference type="EMBL" id="CAE0033555.1"/>
    </source>
</evidence>
<dbReference type="EMBL" id="HBHW01001804">
    <property type="protein sequence ID" value="CAE0033555.1"/>
    <property type="molecule type" value="Transcribed_RNA"/>
</dbReference>
<keyword evidence="1" id="KW-0812">Transmembrane</keyword>
<keyword evidence="1" id="KW-1133">Transmembrane helix</keyword>
<reference evidence="2" key="1">
    <citation type="submission" date="2021-01" db="EMBL/GenBank/DDBJ databases">
        <authorList>
            <person name="Corre E."/>
            <person name="Pelletier E."/>
            <person name="Niang G."/>
            <person name="Scheremetjew M."/>
            <person name="Finn R."/>
            <person name="Kale V."/>
            <person name="Holt S."/>
            <person name="Cochrane G."/>
            <person name="Meng A."/>
            <person name="Brown T."/>
            <person name="Cohen L."/>
        </authorList>
    </citation>
    <scope>NUCLEOTIDE SEQUENCE</scope>
    <source>
        <strain evidence="2">CCMP 769</strain>
    </source>
</reference>
<keyword evidence="1" id="KW-0472">Membrane</keyword>
<name>A0A7S3E7B3_9RHOD</name>
<organism evidence="2">
    <name type="scientific">Rhodosorus marinus</name>
    <dbReference type="NCBI Taxonomy" id="101924"/>
    <lineage>
        <taxon>Eukaryota</taxon>
        <taxon>Rhodophyta</taxon>
        <taxon>Stylonematophyceae</taxon>
        <taxon>Stylonematales</taxon>
        <taxon>Stylonemataceae</taxon>
        <taxon>Rhodosorus</taxon>
    </lineage>
</organism>
<protein>
    <submittedName>
        <fullName evidence="2">Uncharacterized protein</fullName>
    </submittedName>
</protein>
<sequence length="101" mass="11333">MECIEAIILMVAVLLDQAFLVCLLWIFRGRLGQYIDSRVNAAAQEIREDGRIEMMGGPDNGSSSVLVALNELHGARVEVTQEAVDKVRILSLFLPTRNWFE</sequence>
<accession>A0A7S3E7B3</accession>
<feature type="transmembrane region" description="Helical" evidence="1">
    <location>
        <begin position="6"/>
        <end position="27"/>
    </location>
</feature>
<dbReference type="AlphaFoldDB" id="A0A7S3E7B3"/>
<evidence type="ECO:0000256" key="1">
    <source>
        <dbReference type="SAM" id="Phobius"/>
    </source>
</evidence>
<gene>
    <name evidence="2" type="ORF">RMAR00112_LOCUS1495</name>
</gene>
<proteinExistence type="predicted"/>